<dbReference type="Pfam" id="PF00724">
    <property type="entry name" value="Oxidored_FMN"/>
    <property type="match status" value="1"/>
</dbReference>
<protein>
    <submittedName>
        <fullName evidence="5">ZYBA0S03-00210g1_1</fullName>
    </submittedName>
</protein>
<evidence type="ECO:0000313" key="5">
    <source>
        <dbReference type="EMBL" id="CDF88713.1"/>
    </source>
</evidence>
<gene>
    <name evidence="5" type="ORF">BN860_00210g</name>
</gene>
<name>A0A8J2X9M1_ZYGB2</name>
<dbReference type="InterPro" id="IPR001155">
    <property type="entry name" value="OxRdtase_FMN_N"/>
</dbReference>
<evidence type="ECO:0000256" key="1">
    <source>
        <dbReference type="ARBA" id="ARBA00001917"/>
    </source>
</evidence>
<dbReference type="InterPro" id="IPR045247">
    <property type="entry name" value="Oye-like"/>
</dbReference>
<dbReference type="AlphaFoldDB" id="A0A8J2X9M1"/>
<dbReference type="Proteomes" id="UP000019375">
    <property type="component" value="Unassembled WGS sequence"/>
</dbReference>
<evidence type="ECO:0000256" key="3">
    <source>
        <dbReference type="ARBA" id="ARBA00022643"/>
    </source>
</evidence>
<evidence type="ECO:0000313" key="6">
    <source>
        <dbReference type="Proteomes" id="UP000019375"/>
    </source>
</evidence>
<organism evidence="5 6">
    <name type="scientific">Zygosaccharomyces bailii (strain CLIB 213 / ATCC 58445 / CBS 680 / BCRC 21525 / NBRC 1098 / NCYC 1416 / NRRL Y-2227)</name>
    <dbReference type="NCBI Taxonomy" id="1333698"/>
    <lineage>
        <taxon>Eukaryota</taxon>
        <taxon>Fungi</taxon>
        <taxon>Dikarya</taxon>
        <taxon>Ascomycota</taxon>
        <taxon>Saccharomycotina</taxon>
        <taxon>Saccharomycetes</taxon>
        <taxon>Saccharomycetales</taxon>
        <taxon>Saccharomycetaceae</taxon>
        <taxon>Zygosaccharomyces</taxon>
    </lineage>
</organism>
<dbReference type="Gene3D" id="3.20.20.70">
    <property type="entry name" value="Aldolase class I"/>
    <property type="match status" value="1"/>
</dbReference>
<keyword evidence="6" id="KW-1185">Reference proteome</keyword>
<dbReference type="GO" id="GO:0003959">
    <property type="term" value="F:NADPH dehydrogenase activity"/>
    <property type="evidence" value="ECO:0007669"/>
    <property type="project" value="TreeGrafter"/>
</dbReference>
<reference evidence="6" key="1">
    <citation type="journal article" date="2013" name="Genome Announc.">
        <title>Genome sequence of the food spoilage yeast Zygosaccharomyces bailii CLIB 213(T).</title>
        <authorList>
            <person name="Galeote V."/>
            <person name="Bigey F."/>
            <person name="Devillers H."/>
            <person name="Neuveglise C."/>
            <person name="Dequin S."/>
        </authorList>
    </citation>
    <scope>NUCLEOTIDE SEQUENCE [LARGE SCALE GENOMIC DNA]</scope>
    <source>
        <strain evidence="6">CLIB 213 / ATCC 58445 / CBS 680 / CCRC 21525 / NBRC 1098 / NCYC 1416 / NRRL Y-2227</strain>
    </source>
</reference>
<evidence type="ECO:0000259" key="4">
    <source>
        <dbReference type="Pfam" id="PF00724"/>
    </source>
</evidence>
<dbReference type="InterPro" id="IPR013785">
    <property type="entry name" value="Aldolase_TIM"/>
</dbReference>
<proteinExistence type="inferred from homology"/>
<accession>A0A8J2X9M1</accession>
<dbReference type="EMBL" id="HG316456">
    <property type="protein sequence ID" value="CDF88713.1"/>
    <property type="molecule type" value="Genomic_DNA"/>
</dbReference>
<evidence type="ECO:0000256" key="2">
    <source>
        <dbReference type="ARBA" id="ARBA00005979"/>
    </source>
</evidence>
<sequence>MLLTERYRQPDVTERKYNPGSLHLKAFSEAKRRAVLKTRLDDIPEESPAEYYSQRTQGPGTIVITEGAFPKPYSTDVETAVGACAETHVKEWQQVFRRIHEQKSYVFVQLSSPGRQAEESSMARNGLVISNREAAGHKILQVGFPEQEIHQYVQEYRQAARESVLAGADGVEIHGAGGYLLGNFLDPRTNNRIDEYGGSIQNRARFILQVVDAVIDAVGASRVGIRLSPYGSMTKMTASEKTSVIRQYVYLVGQLERRASLGRRLAYIHLEEPCPAGTGSDVCCCKYTDGTISFVFSIWRGAVIRTGKMALPLENNRVPC</sequence>
<dbReference type="OrthoDB" id="276546at2759"/>
<feature type="domain" description="NADH:flavin oxidoreductase/NADH oxidase N-terminal" evidence="4">
    <location>
        <begin position="42"/>
        <end position="312"/>
    </location>
</feature>
<keyword evidence="3" id="KW-0285">Flavoprotein</keyword>
<comment type="cofactor">
    <cofactor evidence="1">
        <name>FMN</name>
        <dbReference type="ChEBI" id="CHEBI:58210"/>
    </cofactor>
</comment>
<dbReference type="PANTHER" id="PTHR22893:SF91">
    <property type="entry name" value="NADPH DEHYDROGENASE 2-RELATED"/>
    <property type="match status" value="1"/>
</dbReference>
<comment type="similarity">
    <text evidence="2">Belongs to the NADH:flavin oxidoreductase/NADH oxidase family.</text>
</comment>
<keyword evidence="3" id="KW-0288">FMN</keyword>
<dbReference type="SUPFAM" id="SSF51395">
    <property type="entry name" value="FMN-linked oxidoreductases"/>
    <property type="match status" value="1"/>
</dbReference>
<dbReference type="GO" id="GO:0010181">
    <property type="term" value="F:FMN binding"/>
    <property type="evidence" value="ECO:0007669"/>
    <property type="project" value="InterPro"/>
</dbReference>
<dbReference type="PANTHER" id="PTHR22893">
    <property type="entry name" value="NADH OXIDOREDUCTASE-RELATED"/>
    <property type="match status" value="1"/>
</dbReference>